<evidence type="ECO:0000256" key="3">
    <source>
        <dbReference type="ARBA" id="ARBA00022741"/>
    </source>
</evidence>
<feature type="region of interest" description="Disordered" evidence="7">
    <location>
        <begin position="1693"/>
        <end position="1743"/>
    </location>
</feature>
<evidence type="ECO:0000259" key="9">
    <source>
        <dbReference type="PROSITE" id="PS50011"/>
    </source>
</evidence>
<feature type="compositionally biased region" description="Pro residues" evidence="7">
    <location>
        <begin position="1327"/>
        <end position="1336"/>
    </location>
</feature>
<evidence type="ECO:0000256" key="2">
    <source>
        <dbReference type="ARBA" id="ARBA00022679"/>
    </source>
</evidence>
<reference evidence="10 11" key="1">
    <citation type="journal article" date="2021" name="Sci. Rep.">
        <title>Genome sequencing of the multicellular alga Astrephomene provides insights into convergent evolution of germ-soma differentiation.</title>
        <authorList>
            <person name="Yamashita S."/>
            <person name="Yamamoto K."/>
            <person name="Matsuzaki R."/>
            <person name="Suzuki S."/>
            <person name="Yamaguchi H."/>
            <person name="Hirooka S."/>
            <person name="Minakuchi Y."/>
            <person name="Miyagishima S."/>
            <person name="Kawachi M."/>
            <person name="Toyoda A."/>
            <person name="Nozaki H."/>
        </authorList>
    </citation>
    <scope>NUCLEOTIDE SEQUENCE [LARGE SCALE GENOMIC DNA]</scope>
    <source>
        <strain evidence="10 11">NIES-4017</strain>
    </source>
</reference>
<evidence type="ECO:0000256" key="5">
    <source>
        <dbReference type="ARBA" id="ARBA00022840"/>
    </source>
</evidence>
<evidence type="ECO:0000256" key="8">
    <source>
        <dbReference type="SAM" id="SignalP"/>
    </source>
</evidence>
<dbReference type="EMBL" id="BMAR01000019">
    <property type="protein sequence ID" value="GFR47720.1"/>
    <property type="molecule type" value="Genomic_DNA"/>
</dbReference>
<feature type="domain" description="Protein kinase" evidence="9">
    <location>
        <begin position="1104"/>
        <end position="1586"/>
    </location>
</feature>
<dbReference type="GO" id="GO:0005524">
    <property type="term" value="F:ATP binding"/>
    <property type="evidence" value="ECO:0007669"/>
    <property type="project" value="UniProtKB-UniRule"/>
</dbReference>
<dbReference type="InterPro" id="IPR051681">
    <property type="entry name" value="Ser/Thr_Kinases-Pseudokinases"/>
</dbReference>
<feature type="region of interest" description="Disordered" evidence="7">
    <location>
        <begin position="967"/>
        <end position="1003"/>
    </location>
</feature>
<feature type="compositionally biased region" description="Low complexity" evidence="7">
    <location>
        <begin position="1355"/>
        <end position="1379"/>
    </location>
</feature>
<dbReference type="PROSITE" id="PS50011">
    <property type="entry name" value="PROTEIN_KINASE_DOM"/>
    <property type="match status" value="1"/>
</dbReference>
<feature type="compositionally biased region" description="Polar residues" evidence="7">
    <location>
        <begin position="1185"/>
        <end position="1197"/>
    </location>
</feature>
<feature type="region of interest" description="Disordered" evidence="7">
    <location>
        <begin position="1030"/>
        <end position="1075"/>
    </location>
</feature>
<proteinExistence type="predicted"/>
<feature type="compositionally biased region" description="Low complexity" evidence="7">
    <location>
        <begin position="970"/>
        <end position="985"/>
    </location>
</feature>
<feature type="region of interest" description="Disordered" evidence="7">
    <location>
        <begin position="1315"/>
        <end position="1336"/>
    </location>
</feature>
<keyword evidence="8" id="KW-0732">Signal</keyword>
<keyword evidence="3 6" id="KW-0547">Nucleotide-binding</keyword>
<dbReference type="PROSITE" id="PS00108">
    <property type="entry name" value="PROTEIN_KINASE_ST"/>
    <property type="match status" value="1"/>
</dbReference>
<dbReference type="Pfam" id="PF07714">
    <property type="entry name" value="PK_Tyr_Ser-Thr"/>
    <property type="match status" value="2"/>
</dbReference>
<dbReference type="PANTHER" id="PTHR44329:SF214">
    <property type="entry name" value="PROTEIN KINASE DOMAIN-CONTAINING PROTEIN"/>
    <property type="match status" value="1"/>
</dbReference>
<evidence type="ECO:0000256" key="6">
    <source>
        <dbReference type="PROSITE-ProRule" id="PRU10141"/>
    </source>
</evidence>
<dbReference type="InterPro" id="IPR011009">
    <property type="entry name" value="Kinase-like_dom_sf"/>
</dbReference>
<feature type="compositionally biased region" description="Gly residues" evidence="7">
    <location>
        <begin position="1033"/>
        <end position="1059"/>
    </location>
</feature>
<feature type="region of interest" description="Disordered" evidence="7">
    <location>
        <begin position="1185"/>
        <end position="1237"/>
    </location>
</feature>
<keyword evidence="11" id="KW-1185">Reference proteome</keyword>
<keyword evidence="4" id="KW-0418">Kinase</keyword>
<sequence length="1743" mass="178180">MAHDHLMRRLRRFLLGALLAWGLLAFYPTQAGAQAVNASTPEELRRALLNGATEVALLNNMNFTPENWPEPVLITRATTIYSPYRVKLDFCGSNGGPARVLLNVTSTGSLLLQRVFLRNFLPSGPQDLSGLGPVPALLSSGGLISFRIVVFHFLPAVTWVFSAPPNQSFWAAQTAASTTQQPQQQILTDVYTGAGLQLARPSLYVASYTSSLYSIALCYSPVDLHACYADNREDTQLAYCLYSFADSLRNPHVRYVRVFHDIGVDRVAYNRFNPIPVTTPKSLSACPGTLPSINLDKVLNGVSVRAALEFNGFRFKSSRPTNFTTWPPALPVLLSLMDVDGPGSVALTNCTIEVPQLGDVVTTLKALPGCCSMEPSRPNLQPTLAAWPSGGVLAAAAAVAAANASLEGGVIVDSWPWGDGSVEGSTSSGGAGVTIVSVNATPLTLTASLPAAASSFYWKNVTAIPFRNVSSNSSYPSWNASSNSSYPSWNVSSNSSNSSWNAVYISSSSVESATEATTAVTTAATVSEFISPRPGFTINSWVLPKNSWLQYSAVSLYDIISQPSSASWSFSAVRVEQAAVANDRSLCFGAALEQGSTRRPPIARVGNDTQLRQALASGVRYIQVVDDIKLDPQNWPAGGGALQLDAGIIEVRGCHPAPDRRFTLDLSDLTQPVVRCSGRLLLQGDLRLVNPGWVGAEEAGEAGMWLLGAFAVVANRGGGAGSVELEDVLVEAQLNASGPGLRPSDLLTALNLGGGITADMRARNVSLYGSCGVTLGLWAVPAPAPQTGTWAFTHTLVRWAADSNPDASNNTSSSGGGEGEGGGKGGLSHRQVLSIALPVGLVGGGLLLAAAAAGAVLYGNGNSNRRTQGEAAAAAVKACGSGGGSGGGGGVLKSHPSSLLGALLFRALWSHQRSGGGGSGGCGGEGDQEAGLGTAAAAEVGMLAVSAAAPVVVVGTAPGKKGAHLHHNINNKNKNNGGGVYNVSSGDDDSVSDAMPGVGSGGGGGPATAAAAALSHVRDAGRYDDVMVRQRAGDGGGGGGGGVASEATGAGGGGGGGSRGDLFDSGTRERGLAGPLGDIDAARRALTAGRMTPDEEPHSALGDLVLQSVLGEGSYGRVYRALWRGTTVAVKVILLPAHMSGRERLERMAVMEAAISSSLSHPNIVQTYTYSVAAVEGPKARAWSAMQSSGHTSTALPGSSHAPLDPTAAGGAGAGGGLLPSGLHAGAPGGTSAGEGMHPSDIAGWEIRLVQEYCDLGSLRDKLDARAFFRPAAAAATAAAAAAVPVAGAGGAASSAPSGAVAASTNTTNTAAVLQPPRSFDSDQQPPRQPQPPQLPVPHLEIQLQPLQPLHSYQPSTSPSAATATTTATVTPAAAASTTGGSEWGSDLAGAAAAGNPNSGSASGGASSPAVSYVVDLAAVLDTAIDVARALAHLHRQGIVHADLKPRNVLLKGSTTDPRGFVAKVADFGLSMQLDVHETHVSNAYHGTLAYMAPETLIQGHVSRASDVYGFGILLYELYTGETAFQGIPKALVGHAITKDNLRPSFPPALAAPFEYQLLACRCWESNPEIRPEFDFILEDLKRMRLRLGCSLQQQQQQLGNRGGNGVNSNSGAAADGGGCGGVAGAAGSSRRTRVMCGGGGDLWGLPHLLHPAAFQQGFTHAGGALLGGGGGMMGRGGGFAAGGVYGHGGVYDDDEDSRTASSSSSRSSRGCSGSSSSSSGSDGSETMSEMSVMAGAGPQQQP</sequence>
<dbReference type="InterPro" id="IPR017441">
    <property type="entry name" value="Protein_kinase_ATP_BS"/>
</dbReference>
<evidence type="ECO:0000256" key="4">
    <source>
        <dbReference type="ARBA" id="ARBA00022777"/>
    </source>
</evidence>
<feature type="compositionally biased region" description="Gly residues" evidence="7">
    <location>
        <begin position="1210"/>
        <end position="1219"/>
    </location>
</feature>
<evidence type="ECO:0000256" key="7">
    <source>
        <dbReference type="SAM" id="MobiDB-lite"/>
    </source>
</evidence>
<evidence type="ECO:0000313" key="10">
    <source>
        <dbReference type="EMBL" id="GFR47720.1"/>
    </source>
</evidence>
<evidence type="ECO:0000313" key="11">
    <source>
        <dbReference type="Proteomes" id="UP001054857"/>
    </source>
</evidence>
<feature type="chain" id="PRO_5042011263" description="Protein kinase domain-containing protein" evidence="8">
    <location>
        <begin position="34"/>
        <end position="1743"/>
    </location>
</feature>
<feature type="compositionally biased region" description="Low complexity" evidence="7">
    <location>
        <begin position="1700"/>
        <end position="1732"/>
    </location>
</feature>
<accession>A0AAD3HPB9</accession>
<dbReference type="GO" id="GO:0004674">
    <property type="term" value="F:protein serine/threonine kinase activity"/>
    <property type="evidence" value="ECO:0007669"/>
    <property type="project" value="UniProtKB-KW"/>
</dbReference>
<keyword evidence="1" id="KW-0723">Serine/threonine-protein kinase</keyword>
<dbReference type="PANTHER" id="PTHR44329">
    <property type="entry name" value="SERINE/THREONINE-PROTEIN KINASE TNNI3K-RELATED"/>
    <property type="match status" value="1"/>
</dbReference>
<dbReference type="InterPro" id="IPR001245">
    <property type="entry name" value="Ser-Thr/Tyr_kinase_cat_dom"/>
</dbReference>
<dbReference type="PROSITE" id="PS00107">
    <property type="entry name" value="PROTEIN_KINASE_ATP"/>
    <property type="match status" value="1"/>
</dbReference>
<feature type="signal peptide" evidence="8">
    <location>
        <begin position="1"/>
        <end position="33"/>
    </location>
</feature>
<evidence type="ECO:0000256" key="1">
    <source>
        <dbReference type="ARBA" id="ARBA00022527"/>
    </source>
</evidence>
<feature type="binding site" evidence="6">
    <location>
        <position position="1131"/>
    </location>
    <ligand>
        <name>ATP</name>
        <dbReference type="ChEBI" id="CHEBI:30616"/>
    </ligand>
</feature>
<dbReference type="Gene3D" id="3.30.200.20">
    <property type="entry name" value="Phosphorylase Kinase, domain 1"/>
    <property type="match status" value="1"/>
</dbReference>
<dbReference type="SMART" id="SM00220">
    <property type="entry name" value="S_TKc"/>
    <property type="match status" value="1"/>
</dbReference>
<organism evidence="10 11">
    <name type="scientific">Astrephomene gubernaculifera</name>
    <dbReference type="NCBI Taxonomy" id="47775"/>
    <lineage>
        <taxon>Eukaryota</taxon>
        <taxon>Viridiplantae</taxon>
        <taxon>Chlorophyta</taxon>
        <taxon>core chlorophytes</taxon>
        <taxon>Chlorophyceae</taxon>
        <taxon>CS clade</taxon>
        <taxon>Chlamydomonadales</taxon>
        <taxon>Astrephomenaceae</taxon>
        <taxon>Astrephomene</taxon>
    </lineage>
</organism>
<name>A0AAD3HPB9_9CHLO</name>
<comment type="caution">
    <text evidence="10">The sequence shown here is derived from an EMBL/GenBank/DDBJ whole genome shotgun (WGS) entry which is preliminary data.</text>
</comment>
<gene>
    <name evidence="10" type="ORF">Agub_g9474</name>
</gene>
<dbReference type="SUPFAM" id="SSF56112">
    <property type="entry name" value="Protein kinase-like (PK-like)"/>
    <property type="match status" value="1"/>
</dbReference>
<protein>
    <recommendedName>
        <fullName evidence="9">Protein kinase domain-containing protein</fullName>
    </recommendedName>
</protein>
<feature type="region of interest" description="Disordered" evidence="7">
    <location>
        <begin position="803"/>
        <end position="825"/>
    </location>
</feature>
<dbReference type="Gene3D" id="1.10.510.10">
    <property type="entry name" value="Transferase(Phosphotransferase) domain 1"/>
    <property type="match status" value="1"/>
</dbReference>
<dbReference type="InterPro" id="IPR000719">
    <property type="entry name" value="Prot_kinase_dom"/>
</dbReference>
<keyword evidence="2" id="KW-0808">Transferase</keyword>
<feature type="region of interest" description="Disordered" evidence="7">
    <location>
        <begin position="1350"/>
        <end position="1382"/>
    </location>
</feature>
<keyword evidence="5 6" id="KW-0067">ATP-binding</keyword>
<dbReference type="Proteomes" id="UP001054857">
    <property type="component" value="Unassembled WGS sequence"/>
</dbReference>
<dbReference type="InterPro" id="IPR008271">
    <property type="entry name" value="Ser/Thr_kinase_AS"/>
</dbReference>
<feature type="compositionally biased region" description="Gly residues" evidence="7">
    <location>
        <begin position="814"/>
        <end position="825"/>
    </location>
</feature>